<dbReference type="InterPro" id="IPR051540">
    <property type="entry name" value="S-2-haloacid_dehalogenase"/>
</dbReference>
<dbReference type="PRINTS" id="PR00413">
    <property type="entry name" value="HADHALOGNASE"/>
</dbReference>
<dbReference type="PANTHER" id="PTHR43316">
    <property type="entry name" value="HYDROLASE, HALOACID DELAHOGENASE-RELATED"/>
    <property type="match status" value="1"/>
</dbReference>
<name>A0A228HSE0_9BURK</name>
<dbReference type="InterPro" id="IPR006439">
    <property type="entry name" value="HAD-SF_hydro_IA"/>
</dbReference>
<reference evidence="2 3" key="2">
    <citation type="submission" date="2017-08" db="EMBL/GenBank/DDBJ databases">
        <title>WGS of novel Burkholderia cepaca complex species.</title>
        <authorList>
            <person name="Lipuma J."/>
            <person name="Spilker T."/>
        </authorList>
    </citation>
    <scope>NUCLEOTIDE SEQUENCE [LARGE SCALE GENOMIC DNA]</scope>
    <source>
        <strain evidence="2 3">AU17325</strain>
    </source>
</reference>
<dbReference type="EMBL" id="NKFA01000038">
    <property type="protein sequence ID" value="OXI32829.1"/>
    <property type="molecule type" value="Genomic_DNA"/>
</dbReference>
<evidence type="ECO:0000313" key="2">
    <source>
        <dbReference type="EMBL" id="OXI32829.1"/>
    </source>
</evidence>
<gene>
    <name evidence="2" type="ORF">CFB84_40145</name>
</gene>
<keyword evidence="1 2" id="KW-0378">Hydrolase</keyword>
<protein>
    <submittedName>
        <fullName evidence="2">Hydrolase</fullName>
    </submittedName>
</protein>
<reference evidence="3" key="1">
    <citation type="submission" date="2017-06" db="EMBL/GenBank/DDBJ databases">
        <authorList>
            <person name="LiPuma J."/>
            <person name="Spilker T."/>
        </authorList>
    </citation>
    <scope>NUCLEOTIDE SEQUENCE [LARGE SCALE GENOMIC DNA]</scope>
    <source>
        <strain evidence="3">AU17325</strain>
    </source>
</reference>
<evidence type="ECO:0000256" key="1">
    <source>
        <dbReference type="ARBA" id="ARBA00022801"/>
    </source>
</evidence>
<organism evidence="2 3">
    <name type="scientific">Burkholderia aenigmatica</name>
    <dbReference type="NCBI Taxonomy" id="2015348"/>
    <lineage>
        <taxon>Bacteria</taxon>
        <taxon>Pseudomonadati</taxon>
        <taxon>Pseudomonadota</taxon>
        <taxon>Betaproteobacteria</taxon>
        <taxon>Burkholderiales</taxon>
        <taxon>Burkholderiaceae</taxon>
        <taxon>Burkholderia</taxon>
        <taxon>Burkholderia cepacia complex</taxon>
    </lineage>
</organism>
<dbReference type="Gene3D" id="1.10.150.750">
    <property type="match status" value="1"/>
</dbReference>
<dbReference type="GO" id="GO:0016787">
    <property type="term" value="F:hydrolase activity"/>
    <property type="evidence" value="ECO:0007669"/>
    <property type="project" value="UniProtKB-KW"/>
</dbReference>
<dbReference type="PANTHER" id="PTHR43316:SF3">
    <property type="entry name" value="HALOACID DEHALOGENASE, TYPE II (AFU_ORTHOLOGUE AFUA_2G07750)-RELATED"/>
    <property type="match status" value="1"/>
</dbReference>
<comment type="caution">
    <text evidence="2">The sequence shown here is derived from an EMBL/GenBank/DDBJ whole genome shotgun (WGS) entry which is preliminary data.</text>
</comment>
<accession>A0A228HSE0</accession>
<dbReference type="SUPFAM" id="SSF56784">
    <property type="entry name" value="HAD-like"/>
    <property type="match status" value="1"/>
</dbReference>
<dbReference type="Proteomes" id="UP000214600">
    <property type="component" value="Unassembled WGS sequence"/>
</dbReference>
<dbReference type="AlphaFoldDB" id="A0A228HSE0"/>
<dbReference type="InterPro" id="IPR036412">
    <property type="entry name" value="HAD-like_sf"/>
</dbReference>
<dbReference type="InterPro" id="IPR023214">
    <property type="entry name" value="HAD_sf"/>
</dbReference>
<dbReference type="RefSeq" id="WP_089454485.1">
    <property type="nucleotide sequence ID" value="NZ_NKFA01000038.1"/>
</dbReference>
<dbReference type="SFLD" id="SFLDG01129">
    <property type="entry name" value="C1.5:_HAD__Beta-PGM__Phosphata"/>
    <property type="match status" value="1"/>
</dbReference>
<dbReference type="Gene3D" id="3.40.50.1000">
    <property type="entry name" value="HAD superfamily/HAD-like"/>
    <property type="match status" value="1"/>
</dbReference>
<dbReference type="SFLD" id="SFLDS00003">
    <property type="entry name" value="Haloacid_Dehalogenase"/>
    <property type="match status" value="1"/>
</dbReference>
<dbReference type="Pfam" id="PF00702">
    <property type="entry name" value="Hydrolase"/>
    <property type="match status" value="1"/>
</dbReference>
<dbReference type="OrthoDB" id="264363at2"/>
<sequence length="239" mass="26690">MNIQALTFDYFGTLVDVDKGGMEGIAEVMRILGVDSPRSVFDVYLDWDMRNVQTYRGGAYRSYRAVAQDALTACIDTLFPKALDGHNVEKLTDVLLTHLVESSPPHEDAVAFLDWAGARYPLMPITNMDSDLWRRSQLVRYFEHVTTAEMAKAYKPSHLIFSLALDRLGLDAPNVLHCSLASWADVDGAKPLGMHVAWVNRTGDTLGPWQPRPDFEFKTLSPVRDVLEQLSSNASGESK</sequence>
<evidence type="ECO:0000313" key="3">
    <source>
        <dbReference type="Proteomes" id="UP000214600"/>
    </source>
</evidence>
<proteinExistence type="predicted"/>